<keyword evidence="1 15" id="KW-0813">Transport</keyword>
<dbReference type="InterPro" id="IPR002394">
    <property type="entry name" value="Nicotinic_acetylcholine_rcpt"/>
</dbReference>
<dbReference type="GO" id="GO:0022848">
    <property type="term" value="F:acetylcholine-gated monoatomic cation-selective channel activity"/>
    <property type="evidence" value="ECO:0007669"/>
    <property type="project" value="InterPro"/>
</dbReference>
<dbReference type="PANTHER" id="PTHR18945">
    <property type="entry name" value="NEUROTRANSMITTER GATED ION CHANNEL"/>
    <property type="match status" value="1"/>
</dbReference>
<evidence type="ECO:0000256" key="15">
    <source>
        <dbReference type="RuleBase" id="RU000687"/>
    </source>
</evidence>
<comment type="subcellular location">
    <subcellularLocation>
        <location evidence="14">Postsynaptic cell membrane</location>
        <topology evidence="14">Multi-pass membrane protein</topology>
    </subcellularLocation>
</comment>
<dbReference type="Gene3D" id="2.70.170.10">
    <property type="entry name" value="Neurotransmitter-gated ion-channel ligand-binding domain"/>
    <property type="match status" value="1"/>
</dbReference>
<evidence type="ECO:0000313" key="19">
    <source>
        <dbReference type="WBParaSite" id="SVE_0840400.1"/>
    </source>
</evidence>
<evidence type="ECO:0000256" key="6">
    <source>
        <dbReference type="ARBA" id="ARBA00023065"/>
    </source>
</evidence>
<name>A0A0K0FHN9_STRVS</name>
<dbReference type="InterPro" id="IPR018000">
    <property type="entry name" value="Neurotransmitter_ion_chnl_CS"/>
</dbReference>
<evidence type="ECO:0000256" key="10">
    <source>
        <dbReference type="ARBA" id="ARBA00023180"/>
    </source>
</evidence>
<dbReference type="GO" id="GO:0004888">
    <property type="term" value="F:transmembrane signaling receptor activity"/>
    <property type="evidence" value="ECO:0007669"/>
    <property type="project" value="InterPro"/>
</dbReference>
<dbReference type="AlphaFoldDB" id="A0A0K0FHN9"/>
<evidence type="ECO:0000313" key="18">
    <source>
        <dbReference type="Proteomes" id="UP000035680"/>
    </source>
</evidence>
<evidence type="ECO:0000256" key="12">
    <source>
        <dbReference type="ARBA" id="ARBA00023286"/>
    </source>
</evidence>
<sequence>MKMKLPNKYFYFILLSIPSFAIRTKNFESQLYEDLLYDYNKIPRPVKNSSDILLVHVGASLIRIIDVDEKNQILTTNVWLEMNWIDAKLQWDPKKYGGIKTLHIPSDLLWTPDLVLYNNAAGDPDITIFTDALVAYDGRVFWHPPAIYKSFCPIDVTWFPYDSQKCNMKFGAWSYTGFYVDLRQLPREEVTILKDKDGSDIEYLERGMDLSFFYKSAEWDLLSLTSERHSVLYASCCGPEKYVDITYNFELRRKTLFFTCNLIVPCFLISMLTTFVFYLPDHKITFSISILVTLTVFFLVLIDIMPPTSLVIPMFGRYLITTMILVALSTVVSVITVNFRFRSGSAHKMSPWIKTIFLKILPKLIFISRPKMIEIKDKKYFVFKGKKFIRKKEEDNMDKKIADSSKLIQQFPFKLPEMSLSTIELPSIYKISEKVKVATGKMYNNDEESLKISHKKKVEKIIFMNLLKQICFIAKHFQNNEEEAEISNDWTFVAMVLDRLFLIIFSIFNVATFLIILEAPSLYDTKESLNISIPNKPLGQANIYSMSSHKLFG</sequence>
<dbReference type="Pfam" id="PF02931">
    <property type="entry name" value="Neur_chan_LBD"/>
    <property type="match status" value="1"/>
</dbReference>
<evidence type="ECO:0000256" key="8">
    <source>
        <dbReference type="ARBA" id="ARBA00023157"/>
    </source>
</evidence>
<comment type="similarity">
    <text evidence="15">Belongs to the ligand-gated ion channel (TC 1.A.9) family.</text>
</comment>
<keyword evidence="11" id="KW-0628">Postsynaptic cell membrane</keyword>
<keyword evidence="13 15" id="KW-0407">Ion channel</keyword>
<evidence type="ECO:0000256" key="13">
    <source>
        <dbReference type="ARBA" id="ARBA00023303"/>
    </source>
</evidence>
<dbReference type="GO" id="GO:0045211">
    <property type="term" value="C:postsynaptic membrane"/>
    <property type="evidence" value="ECO:0007669"/>
    <property type="project" value="UniProtKB-SubCell"/>
</dbReference>
<dbReference type="PRINTS" id="PR00252">
    <property type="entry name" value="NRIONCHANNEL"/>
</dbReference>
<organism evidence="18 19">
    <name type="scientific">Strongyloides venezuelensis</name>
    <name type="common">Threadworm</name>
    <dbReference type="NCBI Taxonomy" id="75913"/>
    <lineage>
        <taxon>Eukaryota</taxon>
        <taxon>Metazoa</taxon>
        <taxon>Ecdysozoa</taxon>
        <taxon>Nematoda</taxon>
        <taxon>Chromadorea</taxon>
        <taxon>Rhabditida</taxon>
        <taxon>Tylenchina</taxon>
        <taxon>Panagrolaimomorpha</taxon>
        <taxon>Strongyloidoidea</taxon>
        <taxon>Strongyloididae</taxon>
        <taxon>Strongyloides</taxon>
    </lineage>
</organism>
<evidence type="ECO:0000256" key="4">
    <source>
        <dbReference type="ARBA" id="ARBA00022989"/>
    </source>
</evidence>
<evidence type="ECO:0000259" key="17">
    <source>
        <dbReference type="Pfam" id="PF02932"/>
    </source>
</evidence>
<reference evidence="19" key="2">
    <citation type="submission" date="2015-08" db="UniProtKB">
        <authorList>
            <consortium name="WormBaseParasite"/>
        </authorList>
    </citation>
    <scope>IDENTIFICATION</scope>
</reference>
<dbReference type="InterPro" id="IPR006029">
    <property type="entry name" value="Neurotrans-gated_channel_TM"/>
</dbReference>
<keyword evidence="9" id="KW-0675">Receptor</keyword>
<reference evidence="18" key="1">
    <citation type="submission" date="2014-07" db="EMBL/GenBank/DDBJ databases">
        <authorList>
            <person name="Martin A.A"/>
            <person name="De Silva N."/>
        </authorList>
    </citation>
    <scope>NUCLEOTIDE SEQUENCE</scope>
</reference>
<dbReference type="InterPro" id="IPR036734">
    <property type="entry name" value="Neur_chan_lig-bd_sf"/>
</dbReference>
<feature type="domain" description="Neurotransmitter-gated ion-channel ligand-binding" evidence="16">
    <location>
        <begin position="28"/>
        <end position="255"/>
    </location>
</feature>
<evidence type="ECO:0000256" key="9">
    <source>
        <dbReference type="ARBA" id="ARBA00023170"/>
    </source>
</evidence>
<keyword evidence="6 15" id="KW-0406">Ion transport</keyword>
<feature type="domain" description="Neurotransmitter-gated ion-channel transmembrane" evidence="17">
    <location>
        <begin position="262"/>
        <end position="514"/>
    </location>
</feature>
<keyword evidence="7 15" id="KW-0472">Membrane</keyword>
<keyword evidence="18" id="KW-1185">Reference proteome</keyword>
<dbReference type="Gene3D" id="1.20.58.390">
    <property type="entry name" value="Neurotransmitter-gated ion-channel transmembrane domain"/>
    <property type="match status" value="2"/>
</dbReference>
<evidence type="ECO:0000256" key="14">
    <source>
        <dbReference type="ARBA" id="ARBA00034104"/>
    </source>
</evidence>
<protein>
    <submittedName>
        <fullName evidence="19">Uncharacterized protein</fullName>
    </submittedName>
</protein>
<evidence type="ECO:0000256" key="5">
    <source>
        <dbReference type="ARBA" id="ARBA00023018"/>
    </source>
</evidence>
<keyword evidence="4 15" id="KW-1133">Transmembrane helix</keyword>
<dbReference type="PROSITE" id="PS00236">
    <property type="entry name" value="NEUROTR_ION_CHANNEL"/>
    <property type="match status" value="1"/>
</dbReference>
<evidence type="ECO:0000256" key="7">
    <source>
        <dbReference type="ARBA" id="ARBA00023136"/>
    </source>
</evidence>
<evidence type="ECO:0000256" key="3">
    <source>
        <dbReference type="ARBA" id="ARBA00022692"/>
    </source>
</evidence>
<keyword evidence="5" id="KW-0770">Synapse</keyword>
<keyword evidence="8" id="KW-1015">Disulfide bond</keyword>
<feature type="transmembrane region" description="Helical" evidence="15">
    <location>
        <begin position="256"/>
        <end position="279"/>
    </location>
</feature>
<feature type="transmembrane region" description="Helical" evidence="15">
    <location>
        <begin position="286"/>
        <end position="306"/>
    </location>
</feature>
<evidence type="ECO:0000256" key="11">
    <source>
        <dbReference type="ARBA" id="ARBA00023257"/>
    </source>
</evidence>
<dbReference type="WBParaSite" id="SVE_0840400.1">
    <property type="protein sequence ID" value="SVE_0840400.1"/>
    <property type="gene ID" value="SVE_0840400"/>
</dbReference>
<dbReference type="SUPFAM" id="SSF63712">
    <property type="entry name" value="Nicotinic receptor ligand binding domain-like"/>
    <property type="match status" value="1"/>
</dbReference>
<keyword evidence="3 15" id="KW-0812">Transmembrane</keyword>
<dbReference type="CDD" id="cd19064">
    <property type="entry name" value="LGIC_TM_nAChR"/>
    <property type="match status" value="1"/>
</dbReference>
<dbReference type="FunFam" id="2.70.170.10:FF:000044">
    <property type="entry name" value="AcetylCholine Receptor"/>
    <property type="match status" value="1"/>
</dbReference>
<keyword evidence="12" id="KW-1071">Ligand-gated ion channel</keyword>
<feature type="transmembrane region" description="Helical" evidence="15">
    <location>
        <begin position="318"/>
        <end position="339"/>
    </location>
</feature>
<dbReference type="Pfam" id="PF02932">
    <property type="entry name" value="Neur_chan_memb"/>
    <property type="match status" value="1"/>
</dbReference>
<keyword evidence="10" id="KW-0325">Glycoprotein</keyword>
<dbReference type="Proteomes" id="UP000035680">
    <property type="component" value="Unassembled WGS sequence"/>
</dbReference>
<feature type="transmembrane region" description="Helical" evidence="15">
    <location>
        <begin position="490"/>
        <end position="517"/>
    </location>
</feature>
<keyword evidence="2" id="KW-1003">Cell membrane</keyword>
<dbReference type="InterPro" id="IPR006202">
    <property type="entry name" value="Neur_chan_lig-bd"/>
</dbReference>
<accession>A0A0K0FHN9</accession>
<evidence type="ECO:0000259" key="16">
    <source>
        <dbReference type="Pfam" id="PF02931"/>
    </source>
</evidence>
<dbReference type="PRINTS" id="PR00254">
    <property type="entry name" value="NICOTINICR"/>
</dbReference>
<dbReference type="InterPro" id="IPR006201">
    <property type="entry name" value="Neur_channel"/>
</dbReference>
<proteinExistence type="inferred from homology"/>
<evidence type="ECO:0000256" key="1">
    <source>
        <dbReference type="ARBA" id="ARBA00022448"/>
    </source>
</evidence>
<dbReference type="InterPro" id="IPR038050">
    <property type="entry name" value="Neuro_actylchol_rec"/>
</dbReference>
<dbReference type="SUPFAM" id="SSF90112">
    <property type="entry name" value="Neurotransmitter-gated ion-channel transmembrane pore"/>
    <property type="match status" value="1"/>
</dbReference>
<dbReference type="STRING" id="75913.A0A0K0FHN9"/>
<dbReference type="InterPro" id="IPR036719">
    <property type="entry name" value="Neuro-gated_channel_TM_sf"/>
</dbReference>
<dbReference type="FunFam" id="1.20.58.390:FF:000078">
    <property type="entry name" value="AcetylCholine Receptor"/>
    <property type="match status" value="1"/>
</dbReference>
<evidence type="ECO:0000256" key="2">
    <source>
        <dbReference type="ARBA" id="ARBA00022475"/>
    </source>
</evidence>